<dbReference type="HAMAP" id="MF_00101">
    <property type="entry name" value="AcpS"/>
    <property type="match status" value="1"/>
</dbReference>
<reference evidence="10" key="1">
    <citation type="submission" date="2020-10" db="EMBL/GenBank/DDBJ databases">
        <authorList>
            <person name="Gilroy R."/>
        </authorList>
    </citation>
    <scope>NUCLEOTIDE SEQUENCE</scope>
    <source>
        <strain evidence="10">ChiSjej4B22-9803</strain>
    </source>
</reference>
<comment type="function">
    <text evidence="8">Transfers the 4'-phosphopantetheine moiety from coenzyme A to a Ser of acyl-carrier-protein.</text>
</comment>
<evidence type="ECO:0000259" key="9">
    <source>
        <dbReference type="Pfam" id="PF01648"/>
    </source>
</evidence>
<evidence type="ECO:0000256" key="6">
    <source>
        <dbReference type="ARBA" id="ARBA00023098"/>
    </source>
</evidence>
<keyword evidence="5 8" id="KW-0460">Magnesium</keyword>
<gene>
    <name evidence="8 10" type="primary">acpS</name>
    <name evidence="10" type="ORF">IAB04_02755</name>
</gene>
<comment type="catalytic activity">
    <reaction evidence="8">
        <text>apo-[ACP] + CoA = holo-[ACP] + adenosine 3',5'-bisphosphate + H(+)</text>
        <dbReference type="Rhea" id="RHEA:12068"/>
        <dbReference type="Rhea" id="RHEA-COMP:9685"/>
        <dbReference type="Rhea" id="RHEA-COMP:9690"/>
        <dbReference type="ChEBI" id="CHEBI:15378"/>
        <dbReference type="ChEBI" id="CHEBI:29999"/>
        <dbReference type="ChEBI" id="CHEBI:57287"/>
        <dbReference type="ChEBI" id="CHEBI:58343"/>
        <dbReference type="ChEBI" id="CHEBI:64479"/>
        <dbReference type="EC" id="2.7.8.7"/>
    </reaction>
</comment>
<dbReference type="Proteomes" id="UP000824111">
    <property type="component" value="Unassembled WGS sequence"/>
</dbReference>
<keyword evidence="8" id="KW-0963">Cytoplasm</keyword>
<dbReference type="EMBL" id="DVND01000071">
    <property type="protein sequence ID" value="HIU48263.1"/>
    <property type="molecule type" value="Genomic_DNA"/>
</dbReference>
<dbReference type="GO" id="GO:0000287">
    <property type="term" value="F:magnesium ion binding"/>
    <property type="evidence" value="ECO:0007669"/>
    <property type="project" value="UniProtKB-UniRule"/>
</dbReference>
<dbReference type="Pfam" id="PF01648">
    <property type="entry name" value="ACPS"/>
    <property type="match status" value="1"/>
</dbReference>
<comment type="similarity">
    <text evidence="8">Belongs to the P-Pant transferase superfamily. AcpS family.</text>
</comment>
<dbReference type="NCBIfam" id="TIGR00556">
    <property type="entry name" value="pantethn_trn"/>
    <property type="match status" value="1"/>
</dbReference>
<evidence type="ECO:0000256" key="3">
    <source>
        <dbReference type="ARBA" id="ARBA00022723"/>
    </source>
</evidence>
<protein>
    <recommendedName>
        <fullName evidence="8">Holo-[acyl-carrier-protein] synthase</fullName>
        <shortName evidence="8">Holo-ACP synthase</shortName>
        <ecNumber evidence="8">2.7.8.7</ecNumber>
    </recommendedName>
    <alternativeName>
        <fullName evidence="8">4'-phosphopantetheinyl transferase AcpS</fullName>
    </alternativeName>
</protein>
<dbReference type="InterPro" id="IPR037143">
    <property type="entry name" value="4-PPantetheinyl_Trfase_dom_sf"/>
</dbReference>
<proteinExistence type="inferred from homology"/>
<keyword evidence="2 8" id="KW-0808">Transferase</keyword>
<comment type="subcellular location">
    <subcellularLocation>
        <location evidence="8">Cytoplasm</location>
    </subcellularLocation>
</comment>
<dbReference type="EC" id="2.7.8.7" evidence="8"/>
<evidence type="ECO:0000313" key="11">
    <source>
        <dbReference type="Proteomes" id="UP000824111"/>
    </source>
</evidence>
<dbReference type="InterPro" id="IPR008278">
    <property type="entry name" value="4-PPantetheinyl_Trfase_dom"/>
</dbReference>
<evidence type="ECO:0000256" key="8">
    <source>
        <dbReference type="HAMAP-Rule" id="MF_00101"/>
    </source>
</evidence>
<evidence type="ECO:0000256" key="2">
    <source>
        <dbReference type="ARBA" id="ARBA00022679"/>
    </source>
</evidence>
<reference evidence="10" key="2">
    <citation type="journal article" date="2021" name="PeerJ">
        <title>Extensive microbial diversity within the chicken gut microbiome revealed by metagenomics and culture.</title>
        <authorList>
            <person name="Gilroy R."/>
            <person name="Ravi A."/>
            <person name="Getino M."/>
            <person name="Pursley I."/>
            <person name="Horton D.L."/>
            <person name="Alikhan N.F."/>
            <person name="Baker D."/>
            <person name="Gharbi K."/>
            <person name="Hall N."/>
            <person name="Watson M."/>
            <person name="Adriaenssens E.M."/>
            <person name="Foster-Nyarko E."/>
            <person name="Jarju S."/>
            <person name="Secka A."/>
            <person name="Antonio M."/>
            <person name="Oren A."/>
            <person name="Chaudhuri R.R."/>
            <person name="La Ragione R."/>
            <person name="Hildebrand F."/>
            <person name="Pallen M.J."/>
        </authorList>
    </citation>
    <scope>NUCLEOTIDE SEQUENCE</scope>
    <source>
        <strain evidence="10">ChiSjej4B22-9803</strain>
    </source>
</reference>
<dbReference type="GO" id="GO:0008897">
    <property type="term" value="F:holo-[acyl-carrier-protein] synthase activity"/>
    <property type="evidence" value="ECO:0007669"/>
    <property type="project" value="UniProtKB-UniRule"/>
</dbReference>
<dbReference type="AlphaFoldDB" id="A0A9D1S6H7"/>
<organism evidence="10 11">
    <name type="scientific">Candidatus Avimonoglobus intestinipullorum</name>
    <dbReference type="NCBI Taxonomy" id="2840699"/>
    <lineage>
        <taxon>Bacteria</taxon>
        <taxon>Bacillati</taxon>
        <taxon>Bacillota</taxon>
        <taxon>Clostridia</taxon>
        <taxon>Eubacteriales</taxon>
        <taxon>Candidatus Avimonoglobus</taxon>
    </lineage>
</organism>
<keyword evidence="6 8" id="KW-0443">Lipid metabolism</keyword>
<feature type="binding site" evidence="8">
    <location>
        <position position="8"/>
    </location>
    <ligand>
        <name>Mg(2+)</name>
        <dbReference type="ChEBI" id="CHEBI:18420"/>
    </ligand>
</feature>
<dbReference type="Gene3D" id="3.90.470.20">
    <property type="entry name" value="4'-phosphopantetheinyl transferase domain"/>
    <property type="match status" value="1"/>
</dbReference>
<evidence type="ECO:0000256" key="4">
    <source>
        <dbReference type="ARBA" id="ARBA00022832"/>
    </source>
</evidence>
<keyword evidence="1 8" id="KW-0444">Lipid biosynthesis</keyword>
<name>A0A9D1S6H7_9FIRM</name>
<comment type="cofactor">
    <cofactor evidence="8">
        <name>Mg(2+)</name>
        <dbReference type="ChEBI" id="CHEBI:18420"/>
    </cofactor>
</comment>
<evidence type="ECO:0000313" key="10">
    <source>
        <dbReference type="EMBL" id="HIU48263.1"/>
    </source>
</evidence>
<dbReference type="InterPro" id="IPR004568">
    <property type="entry name" value="Ppantetheine-prot_Trfase_dom"/>
</dbReference>
<keyword evidence="3 8" id="KW-0479">Metal-binding</keyword>
<dbReference type="GO" id="GO:0006633">
    <property type="term" value="P:fatty acid biosynthetic process"/>
    <property type="evidence" value="ECO:0007669"/>
    <property type="project" value="UniProtKB-UniRule"/>
</dbReference>
<dbReference type="GO" id="GO:0005737">
    <property type="term" value="C:cytoplasm"/>
    <property type="evidence" value="ECO:0007669"/>
    <property type="project" value="UniProtKB-SubCell"/>
</dbReference>
<keyword evidence="7 8" id="KW-0275">Fatty acid biosynthesis</keyword>
<comment type="caution">
    <text evidence="10">The sequence shown here is derived from an EMBL/GenBank/DDBJ whole genome shotgun (WGS) entry which is preliminary data.</text>
</comment>
<feature type="domain" description="4'-phosphopantetheinyl transferase" evidence="9">
    <location>
        <begin position="4"/>
        <end position="92"/>
    </location>
</feature>
<sequence length="121" mass="13773">MIYGIGTDIIEIERIQKACQRQAFLEKHFSGRELEYFGMHRFNAQTVAGSFAAKEAFSKALGTGVRGFALRDVEVLRDIWGKPYIEFQKRELLGGRTVHLTISHARLYACATVIIEEGEHR</sequence>
<dbReference type="SUPFAM" id="SSF56214">
    <property type="entry name" value="4'-phosphopantetheinyl transferase"/>
    <property type="match status" value="1"/>
</dbReference>
<dbReference type="NCBIfam" id="TIGR00516">
    <property type="entry name" value="acpS"/>
    <property type="match status" value="1"/>
</dbReference>
<dbReference type="InterPro" id="IPR002582">
    <property type="entry name" value="ACPS"/>
</dbReference>
<keyword evidence="4 8" id="KW-0276">Fatty acid metabolism</keyword>
<evidence type="ECO:0000256" key="1">
    <source>
        <dbReference type="ARBA" id="ARBA00022516"/>
    </source>
</evidence>
<accession>A0A9D1S6H7</accession>
<evidence type="ECO:0000256" key="7">
    <source>
        <dbReference type="ARBA" id="ARBA00023160"/>
    </source>
</evidence>
<feature type="binding site" evidence="8">
    <location>
        <position position="55"/>
    </location>
    <ligand>
        <name>Mg(2+)</name>
        <dbReference type="ChEBI" id="CHEBI:18420"/>
    </ligand>
</feature>
<evidence type="ECO:0000256" key="5">
    <source>
        <dbReference type="ARBA" id="ARBA00022842"/>
    </source>
</evidence>